<dbReference type="AlphaFoldDB" id="A0A1H4D8M5"/>
<dbReference type="OrthoDB" id="9803803at2"/>
<organism evidence="3 4">
    <name type="scientific">Rubrimonas cliftonensis</name>
    <dbReference type="NCBI Taxonomy" id="89524"/>
    <lineage>
        <taxon>Bacteria</taxon>
        <taxon>Pseudomonadati</taxon>
        <taxon>Pseudomonadota</taxon>
        <taxon>Alphaproteobacteria</taxon>
        <taxon>Rhodobacterales</taxon>
        <taxon>Paracoccaceae</taxon>
        <taxon>Rubrimonas</taxon>
    </lineage>
</organism>
<keyword evidence="1 3" id="KW-0378">Hydrolase</keyword>
<dbReference type="SUPFAM" id="SSF56317">
    <property type="entry name" value="Carbon-nitrogen hydrolase"/>
    <property type="match status" value="1"/>
</dbReference>
<dbReference type="PANTHER" id="PTHR43674:SF2">
    <property type="entry name" value="BETA-UREIDOPROPIONASE"/>
    <property type="match status" value="1"/>
</dbReference>
<dbReference type="InterPro" id="IPR050345">
    <property type="entry name" value="Aliph_Amidase/BUP"/>
</dbReference>
<dbReference type="RefSeq" id="WP_093254473.1">
    <property type="nucleotide sequence ID" value="NZ_FNQM01000009.1"/>
</dbReference>
<dbReference type="InterPro" id="IPR003010">
    <property type="entry name" value="C-N_Hydrolase"/>
</dbReference>
<gene>
    <name evidence="3" type="ORF">SAMN05444370_109103</name>
</gene>
<dbReference type="InterPro" id="IPR036526">
    <property type="entry name" value="C-N_Hydrolase_sf"/>
</dbReference>
<feature type="domain" description="CN hydrolase" evidence="2">
    <location>
        <begin position="9"/>
        <end position="254"/>
    </location>
</feature>
<dbReference type="STRING" id="89524.SAMN05444370_109103"/>
<protein>
    <submittedName>
        <fullName evidence="3">Predicted amidohydrolase</fullName>
    </submittedName>
</protein>
<reference evidence="3 4" key="1">
    <citation type="submission" date="2016-10" db="EMBL/GenBank/DDBJ databases">
        <authorList>
            <person name="de Groot N.N."/>
        </authorList>
    </citation>
    <scope>NUCLEOTIDE SEQUENCE [LARGE SCALE GENOMIC DNA]</scope>
    <source>
        <strain evidence="3 4">DSM 15345</strain>
    </source>
</reference>
<keyword evidence="4" id="KW-1185">Reference proteome</keyword>
<accession>A0A1H4D8M5</accession>
<evidence type="ECO:0000313" key="3">
    <source>
        <dbReference type="EMBL" id="SEA69115.1"/>
    </source>
</evidence>
<dbReference type="Proteomes" id="UP000198703">
    <property type="component" value="Unassembled WGS sequence"/>
</dbReference>
<dbReference type="CDD" id="cd07580">
    <property type="entry name" value="nitrilase_2"/>
    <property type="match status" value="1"/>
</dbReference>
<evidence type="ECO:0000313" key="4">
    <source>
        <dbReference type="Proteomes" id="UP000198703"/>
    </source>
</evidence>
<dbReference type="Pfam" id="PF00795">
    <property type="entry name" value="CN_hydrolase"/>
    <property type="match status" value="1"/>
</dbReference>
<dbReference type="EMBL" id="FNQM01000009">
    <property type="protein sequence ID" value="SEA69115.1"/>
    <property type="molecule type" value="Genomic_DNA"/>
</dbReference>
<dbReference type="PROSITE" id="PS50263">
    <property type="entry name" value="CN_HYDROLASE"/>
    <property type="match status" value="1"/>
</dbReference>
<evidence type="ECO:0000256" key="1">
    <source>
        <dbReference type="ARBA" id="ARBA00022801"/>
    </source>
</evidence>
<dbReference type="GO" id="GO:0033388">
    <property type="term" value="P:putrescine biosynthetic process from arginine"/>
    <property type="evidence" value="ECO:0007669"/>
    <property type="project" value="TreeGrafter"/>
</dbReference>
<dbReference type="Gene3D" id="3.60.110.10">
    <property type="entry name" value="Carbon-nitrogen hydrolase"/>
    <property type="match status" value="1"/>
</dbReference>
<name>A0A1H4D8M5_9RHOB</name>
<dbReference type="PANTHER" id="PTHR43674">
    <property type="entry name" value="NITRILASE C965.09-RELATED"/>
    <property type="match status" value="1"/>
</dbReference>
<sequence>MPASPEAEITVAAIQFEPVIGALERNIDAGVALLEQAADAGAQLAVLPELADSGYVFETRAEAFSLAASPASSPALAAWGAVAQRRGMHLVTGFAERDGPSLYNSAAVIGPDGLIGVYRKTHLWGEEALFFERGDLGFPVFRTPLGRIAALICYDGWFPEAWRLCAVQGADIVCVPTNWVPMPSQPDGQLAMSNILCMAAAHSNSMFVAAACRTGVERGQPFIGQSLIVNNEGWILAGPAAETGDAVLTARVNLAEARRGRSLNQFNQLLRDRREDLYDATLGAAATPGWR</sequence>
<dbReference type="GO" id="GO:0050126">
    <property type="term" value="F:N-carbamoylputrescine amidase activity"/>
    <property type="evidence" value="ECO:0007669"/>
    <property type="project" value="TreeGrafter"/>
</dbReference>
<proteinExistence type="predicted"/>
<evidence type="ECO:0000259" key="2">
    <source>
        <dbReference type="PROSITE" id="PS50263"/>
    </source>
</evidence>